<dbReference type="EMBL" id="JBHTEF010000001">
    <property type="protein sequence ID" value="MFC7581797.1"/>
    <property type="molecule type" value="Genomic_DNA"/>
</dbReference>
<dbReference type="Gene3D" id="3.30.470.10">
    <property type="match status" value="1"/>
</dbReference>
<sequence>MTVCLRVYPDRDPQLVAVDADIPQVSVLDLGVTRGDGVFEVLTVVDGRPQAVGPHLRRLANSAAMMDLPPVDLELIGQAARRVADAEYRAGQAHELLVKVVVTRGIEDAAPPSCTCWVVAFPNPDHSRERREGIDVVTLDRGFPHDIAARAPWLLAGAKTLSYAVNKAALREAARRGADDVLFTSSDGYVLEGPSSSLLARFGTRMWTPATAQGVLRGTTQGSAFEYLGRRGFATGEALLRAEALEQADALWLASSSRLIAPIRTLDGRALSVDHGLTDAMNEALLARTE</sequence>
<dbReference type="InterPro" id="IPR050571">
    <property type="entry name" value="Class-IV_PLP-Dep_Aminotrnsfr"/>
</dbReference>
<dbReference type="RefSeq" id="WP_380975407.1">
    <property type="nucleotide sequence ID" value="NZ_JBHTEF010000001.1"/>
</dbReference>
<dbReference type="PANTHER" id="PTHR42743">
    <property type="entry name" value="AMINO-ACID AMINOTRANSFERASE"/>
    <property type="match status" value="1"/>
</dbReference>
<dbReference type="InterPro" id="IPR043131">
    <property type="entry name" value="BCAT-like_N"/>
</dbReference>
<gene>
    <name evidence="2" type="ORF">ACFQWG_11390</name>
</gene>
<evidence type="ECO:0000313" key="2">
    <source>
        <dbReference type="EMBL" id="MFC7581797.1"/>
    </source>
</evidence>
<name>A0ABW2SP12_9ACTO</name>
<evidence type="ECO:0000313" key="3">
    <source>
        <dbReference type="Proteomes" id="UP001596527"/>
    </source>
</evidence>
<dbReference type="GO" id="GO:0008483">
    <property type="term" value="F:transaminase activity"/>
    <property type="evidence" value="ECO:0007669"/>
    <property type="project" value="UniProtKB-KW"/>
</dbReference>
<keyword evidence="2" id="KW-0032">Aminotransferase</keyword>
<dbReference type="InterPro" id="IPR043132">
    <property type="entry name" value="BCAT-like_C"/>
</dbReference>
<dbReference type="PANTHER" id="PTHR42743:SF11">
    <property type="entry name" value="AMINODEOXYCHORISMATE LYASE"/>
    <property type="match status" value="1"/>
</dbReference>
<dbReference type="Pfam" id="PF01063">
    <property type="entry name" value="Aminotran_4"/>
    <property type="match status" value="1"/>
</dbReference>
<reference evidence="3" key="1">
    <citation type="journal article" date="2019" name="Int. J. Syst. Evol. Microbiol.">
        <title>The Global Catalogue of Microorganisms (GCM) 10K type strain sequencing project: providing services to taxonomists for standard genome sequencing and annotation.</title>
        <authorList>
            <consortium name="The Broad Institute Genomics Platform"/>
            <consortium name="The Broad Institute Genome Sequencing Center for Infectious Disease"/>
            <person name="Wu L."/>
            <person name="Ma J."/>
        </authorList>
    </citation>
    <scope>NUCLEOTIDE SEQUENCE [LARGE SCALE GENOMIC DNA]</scope>
    <source>
        <strain evidence="3">CCUG 56698</strain>
    </source>
</reference>
<dbReference type="Proteomes" id="UP001596527">
    <property type="component" value="Unassembled WGS sequence"/>
</dbReference>
<proteinExistence type="inferred from homology"/>
<organism evidence="2 3">
    <name type="scientific">Schaalia naturae</name>
    <dbReference type="NCBI Taxonomy" id="635203"/>
    <lineage>
        <taxon>Bacteria</taxon>
        <taxon>Bacillati</taxon>
        <taxon>Actinomycetota</taxon>
        <taxon>Actinomycetes</taxon>
        <taxon>Actinomycetales</taxon>
        <taxon>Actinomycetaceae</taxon>
        <taxon>Schaalia</taxon>
    </lineage>
</organism>
<dbReference type="InterPro" id="IPR036038">
    <property type="entry name" value="Aminotransferase-like"/>
</dbReference>
<evidence type="ECO:0000256" key="1">
    <source>
        <dbReference type="ARBA" id="ARBA00009320"/>
    </source>
</evidence>
<keyword evidence="3" id="KW-1185">Reference proteome</keyword>
<protein>
    <submittedName>
        <fullName evidence="2">Aminotransferase class IV</fullName>
    </submittedName>
</protein>
<dbReference type="Gene3D" id="3.20.10.10">
    <property type="entry name" value="D-amino Acid Aminotransferase, subunit A, domain 2"/>
    <property type="match status" value="1"/>
</dbReference>
<dbReference type="SUPFAM" id="SSF56752">
    <property type="entry name" value="D-aminoacid aminotransferase-like PLP-dependent enzymes"/>
    <property type="match status" value="1"/>
</dbReference>
<accession>A0ABW2SP12</accession>
<dbReference type="InterPro" id="IPR001544">
    <property type="entry name" value="Aminotrans_IV"/>
</dbReference>
<keyword evidence="2" id="KW-0808">Transferase</keyword>
<comment type="caution">
    <text evidence="2">The sequence shown here is derived from an EMBL/GenBank/DDBJ whole genome shotgun (WGS) entry which is preliminary data.</text>
</comment>
<comment type="similarity">
    <text evidence="1">Belongs to the class-IV pyridoxal-phosphate-dependent aminotransferase family.</text>
</comment>